<sequence length="383" mass="43380">MSDLIKKVVLANGRVRYRFVTDGPRRVNGRRQQITRTFDTKKEARDELARIRHQTKTGEFVSPEKITVAEWLDTWLKVATVDVEKNTVRSYTYAIQPVKDLFGEKPLQKLTEEDIDEVVAWMVKTGRSGRGVGVYSVELALSRLRSALNEAVRRKLVVRNVAQFSRVPRQLRKEQQKRKAARKPWTEEEVRSFLRGIRNDRFYAVMLLSLLGLRPAEVCGLKWSAVDLEAGVLRIELTRTLVGTEVEEKETKTTAGQRTLPLPTPVIAALASFHARQAAEKLAAGGAYEDGGYVLVDKWGRPCTSERLRYHAYRLMREVGVRKVRPYDARHSALTFLATQGVPDTVLAAWAGHTNAAFTKRVYVTVDPQHLRVAATAFDRLLG</sequence>
<evidence type="ECO:0000256" key="4">
    <source>
        <dbReference type="PROSITE-ProRule" id="PRU01248"/>
    </source>
</evidence>
<dbReference type="InterPro" id="IPR004107">
    <property type="entry name" value="Integrase_SAM-like_N"/>
</dbReference>
<dbReference type="PROSITE" id="PS51900">
    <property type="entry name" value="CB"/>
    <property type="match status" value="1"/>
</dbReference>
<keyword evidence="3" id="KW-0233">DNA recombination</keyword>
<protein>
    <submittedName>
        <fullName evidence="7">Tyrosine-type recombinase/integrase</fullName>
    </submittedName>
</protein>
<reference evidence="7 8" key="1">
    <citation type="submission" date="2023-11" db="EMBL/GenBank/DDBJ databases">
        <title>30 novel species of actinomycetes from the DSMZ collection.</title>
        <authorList>
            <person name="Nouioui I."/>
        </authorList>
    </citation>
    <scope>NUCLEOTIDE SEQUENCE [LARGE SCALE GENOMIC DNA]</scope>
    <source>
        <strain evidence="7 8">DSM 41524</strain>
    </source>
</reference>
<dbReference type="Proteomes" id="UP001354709">
    <property type="component" value="Unassembled WGS sequence"/>
</dbReference>
<keyword evidence="8" id="KW-1185">Reference proteome</keyword>
<dbReference type="InterPro" id="IPR002104">
    <property type="entry name" value="Integrase_catalytic"/>
</dbReference>
<dbReference type="SUPFAM" id="SSF56349">
    <property type="entry name" value="DNA breaking-rejoining enzymes"/>
    <property type="match status" value="1"/>
</dbReference>
<gene>
    <name evidence="7" type="ORF">V2J94_28410</name>
</gene>
<dbReference type="Pfam" id="PF14657">
    <property type="entry name" value="Arm-DNA-bind_4"/>
    <property type="match status" value="1"/>
</dbReference>
<dbReference type="CDD" id="cd01189">
    <property type="entry name" value="INT_ICEBs1_C_like"/>
    <property type="match status" value="1"/>
</dbReference>
<keyword evidence="2 4" id="KW-0238">DNA-binding</keyword>
<organism evidence="7 8">
    <name type="scientific">Streptomyces asiaticus subsp. ignotus</name>
    <dbReference type="NCBI Taxonomy" id="3098222"/>
    <lineage>
        <taxon>Bacteria</taxon>
        <taxon>Bacillati</taxon>
        <taxon>Actinomycetota</taxon>
        <taxon>Actinomycetes</taxon>
        <taxon>Kitasatosporales</taxon>
        <taxon>Streptomycetaceae</taxon>
        <taxon>Streptomyces</taxon>
        <taxon>Streptomyces violaceusniger group</taxon>
    </lineage>
</organism>
<dbReference type="InterPro" id="IPR013762">
    <property type="entry name" value="Integrase-like_cat_sf"/>
</dbReference>
<evidence type="ECO:0000313" key="7">
    <source>
        <dbReference type="EMBL" id="MEE4595767.1"/>
    </source>
</evidence>
<dbReference type="InterPro" id="IPR050090">
    <property type="entry name" value="Tyrosine_recombinase_XerCD"/>
</dbReference>
<keyword evidence="1" id="KW-0229">DNA integration</keyword>
<dbReference type="InterPro" id="IPR044068">
    <property type="entry name" value="CB"/>
</dbReference>
<dbReference type="InterPro" id="IPR010998">
    <property type="entry name" value="Integrase_recombinase_N"/>
</dbReference>
<dbReference type="Pfam" id="PF14659">
    <property type="entry name" value="Phage_int_SAM_3"/>
    <property type="match status" value="1"/>
</dbReference>
<dbReference type="Pfam" id="PF00589">
    <property type="entry name" value="Phage_integrase"/>
    <property type="match status" value="1"/>
</dbReference>
<dbReference type="RefSeq" id="WP_330812015.1">
    <property type="nucleotide sequence ID" value="NZ_JAZBJO010000020.1"/>
</dbReference>
<evidence type="ECO:0000259" key="5">
    <source>
        <dbReference type="PROSITE" id="PS51898"/>
    </source>
</evidence>
<evidence type="ECO:0000256" key="1">
    <source>
        <dbReference type="ARBA" id="ARBA00022908"/>
    </source>
</evidence>
<evidence type="ECO:0000259" key="6">
    <source>
        <dbReference type="PROSITE" id="PS51900"/>
    </source>
</evidence>
<dbReference type="InterPro" id="IPR028259">
    <property type="entry name" value="AP2-like_int_N"/>
</dbReference>
<proteinExistence type="predicted"/>
<name>A0ABU7Q319_9ACTN</name>
<feature type="domain" description="Tyr recombinase" evidence="5">
    <location>
        <begin position="180"/>
        <end position="376"/>
    </location>
</feature>
<dbReference type="PROSITE" id="PS51898">
    <property type="entry name" value="TYR_RECOMBINASE"/>
    <property type="match status" value="1"/>
</dbReference>
<dbReference type="InterPro" id="IPR011010">
    <property type="entry name" value="DNA_brk_join_enz"/>
</dbReference>
<evidence type="ECO:0000256" key="2">
    <source>
        <dbReference type="ARBA" id="ARBA00023125"/>
    </source>
</evidence>
<evidence type="ECO:0000256" key="3">
    <source>
        <dbReference type="ARBA" id="ARBA00023172"/>
    </source>
</evidence>
<dbReference type="PANTHER" id="PTHR30349:SF91">
    <property type="entry name" value="INTA PROTEIN"/>
    <property type="match status" value="1"/>
</dbReference>
<accession>A0ABU7Q319</accession>
<dbReference type="PANTHER" id="PTHR30349">
    <property type="entry name" value="PHAGE INTEGRASE-RELATED"/>
    <property type="match status" value="1"/>
</dbReference>
<feature type="domain" description="Core-binding (CB)" evidence="6">
    <location>
        <begin position="66"/>
        <end position="152"/>
    </location>
</feature>
<comment type="caution">
    <text evidence="7">The sequence shown here is derived from an EMBL/GenBank/DDBJ whole genome shotgun (WGS) entry which is preliminary data.</text>
</comment>
<dbReference type="Gene3D" id="1.10.443.10">
    <property type="entry name" value="Intergrase catalytic core"/>
    <property type="match status" value="1"/>
</dbReference>
<dbReference type="Gene3D" id="1.10.150.130">
    <property type="match status" value="1"/>
</dbReference>
<evidence type="ECO:0000313" key="8">
    <source>
        <dbReference type="Proteomes" id="UP001354709"/>
    </source>
</evidence>
<dbReference type="EMBL" id="JAZBJO010000020">
    <property type="protein sequence ID" value="MEE4595767.1"/>
    <property type="molecule type" value="Genomic_DNA"/>
</dbReference>